<gene>
    <name evidence="4" type="ORF">ACFSOY_00110</name>
</gene>
<keyword evidence="2" id="KW-1133">Transmembrane helix</keyword>
<feature type="transmembrane region" description="Helical" evidence="2">
    <location>
        <begin position="164"/>
        <end position="190"/>
    </location>
</feature>
<dbReference type="Pfam" id="PF09335">
    <property type="entry name" value="VTT_dom"/>
    <property type="match status" value="1"/>
</dbReference>
<evidence type="ECO:0000256" key="1">
    <source>
        <dbReference type="ARBA" id="ARBA00010792"/>
    </source>
</evidence>
<reference evidence="5" key="1">
    <citation type="journal article" date="2019" name="Int. J. Syst. Evol. Microbiol.">
        <title>The Global Catalogue of Microorganisms (GCM) 10K type strain sequencing project: providing services to taxonomists for standard genome sequencing and annotation.</title>
        <authorList>
            <consortium name="The Broad Institute Genomics Platform"/>
            <consortium name="The Broad Institute Genome Sequencing Center for Infectious Disease"/>
            <person name="Wu L."/>
            <person name="Ma J."/>
        </authorList>
    </citation>
    <scope>NUCLEOTIDE SEQUENCE [LARGE SCALE GENOMIC DNA]</scope>
    <source>
        <strain evidence="5">CGMCC 1.13574</strain>
    </source>
</reference>
<keyword evidence="5" id="KW-1185">Reference proteome</keyword>
<name>A0ABW4ZSY2_9BACL</name>
<dbReference type="PANTHER" id="PTHR42709">
    <property type="entry name" value="ALKALINE PHOSPHATASE LIKE PROTEIN"/>
    <property type="match status" value="1"/>
</dbReference>
<feature type="domain" description="VTT" evidence="3">
    <location>
        <begin position="31"/>
        <end position="156"/>
    </location>
</feature>
<proteinExistence type="inferred from homology"/>
<dbReference type="PANTHER" id="PTHR42709:SF9">
    <property type="entry name" value="ALKALINE PHOSPHATASE LIKE PROTEIN"/>
    <property type="match status" value="1"/>
</dbReference>
<dbReference type="EMBL" id="JBHUIO010000002">
    <property type="protein sequence ID" value="MFD2168434.1"/>
    <property type="molecule type" value="Genomic_DNA"/>
</dbReference>
<evidence type="ECO:0000259" key="3">
    <source>
        <dbReference type="Pfam" id="PF09335"/>
    </source>
</evidence>
<comment type="similarity">
    <text evidence="1">Belongs to the DedA family.</text>
</comment>
<protein>
    <submittedName>
        <fullName evidence="4">DedA family protein</fullName>
    </submittedName>
</protein>
<dbReference type="RefSeq" id="WP_386043149.1">
    <property type="nucleotide sequence ID" value="NZ_JBHUIO010000002.1"/>
</dbReference>
<dbReference type="InterPro" id="IPR032816">
    <property type="entry name" value="VTT_dom"/>
</dbReference>
<organism evidence="4 5">
    <name type="scientific">Tumebacillus lipolyticus</name>
    <dbReference type="NCBI Taxonomy" id="1280370"/>
    <lineage>
        <taxon>Bacteria</taxon>
        <taxon>Bacillati</taxon>
        <taxon>Bacillota</taxon>
        <taxon>Bacilli</taxon>
        <taxon>Bacillales</taxon>
        <taxon>Alicyclobacillaceae</taxon>
        <taxon>Tumebacillus</taxon>
    </lineage>
</organism>
<feature type="transmembrane region" description="Helical" evidence="2">
    <location>
        <begin position="12"/>
        <end position="31"/>
    </location>
</feature>
<comment type="caution">
    <text evidence="4">The sequence shown here is derived from an EMBL/GenBank/DDBJ whole genome shotgun (WGS) entry which is preliminary data.</text>
</comment>
<evidence type="ECO:0000313" key="5">
    <source>
        <dbReference type="Proteomes" id="UP001597343"/>
    </source>
</evidence>
<sequence length="202" mass="22079">MSLELLLGWIGQYGYLALFFALWLGIIGLPIPDESVVMAGGFVASTGLLHSVPAFLLTYLGVVSGLSLGYLIGRRAGAPILDKIGSKPKWAKHLASSQRLLRRYGPAALCVSYLLPVVRHIVPYLVGAGKMSFARYALYSYTSGLIWTSLYFALGYLFGGYAEAIASAVTTYGMYALYALLGAGAILFVVSRREFLWKKRRY</sequence>
<feature type="transmembrane region" description="Helical" evidence="2">
    <location>
        <begin position="138"/>
        <end position="158"/>
    </location>
</feature>
<dbReference type="Proteomes" id="UP001597343">
    <property type="component" value="Unassembled WGS sequence"/>
</dbReference>
<dbReference type="InterPro" id="IPR051311">
    <property type="entry name" value="DedA_domain"/>
</dbReference>
<accession>A0ABW4ZSY2</accession>
<evidence type="ECO:0000313" key="4">
    <source>
        <dbReference type="EMBL" id="MFD2168434.1"/>
    </source>
</evidence>
<keyword evidence="2" id="KW-0812">Transmembrane</keyword>
<feature type="transmembrane region" description="Helical" evidence="2">
    <location>
        <begin position="52"/>
        <end position="72"/>
    </location>
</feature>
<keyword evidence="2" id="KW-0472">Membrane</keyword>
<evidence type="ECO:0000256" key="2">
    <source>
        <dbReference type="SAM" id="Phobius"/>
    </source>
</evidence>